<gene>
    <name evidence="3" type="ORF">H0E84_15365</name>
</gene>
<dbReference type="Proteomes" id="UP000578091">
    <property type="component" value="Unassembled WGS sequence"/>
</dbReference>
<keyword evidence="1" id="KW-0143">Chaperone</keyword>
<comment type="caution">
    <text evidence="3">The sequence shown here is derived from an EMBL/GenBank/DDBJ whole genome shotgun (WGS) entry which is preliminary data.</text>
</comment>
<dbReference type="RefSeq" id="WP_180679526.1">
    <property type="nucleotide sequence ID" value="NZ_JACCKA010000086.1"/>
</dbReference>
<evidence type="ECO:0000256" key="1">
    <source>
        <dbReference type="ARBA" id="ARBA00023186"/>
    </source>
</evidence>
<proteinExistence type="predicted"/>
<keyword evidence="4" id="KW-1185">Reference proteome</keyword>
<evidence type="ECO:0000313" key="4">
    <source>
        <dbReference type="Proteomes" id="UP000578091"/>
    </source>
</evidence>
<protein>
    <submittedName>
        <fullName evidence="3">J domain-containing protein</fullName>
    </submittedName>
</protein>
<dbReference type="Gene3D" id="1.10.287.110">
    <property type="entry name" value="DnaJ domain"/>
    <property type="match status" value="1"/>
</dbReference>
<dbReference type="Pfam" id="PF00226">
    <property type="entry name" value="DnaJ"/>
    <property type="match status" value="1"/>
</dbReference>
<evidence type="ECO:0000259" key="2">
    <source>
        <dbReference type="PROSITE" id="PS50076"/>
    </source>
</evidence>
<feature type="domain" description="J" evidence="2">
    <location>
        <begin position="47"/>
        <end position="109"/>
    </location>
</feature>
<dbReference type="AlphaFoldDB" id="A0A853JGR4"/>
<sequence>MGLTELLVLASGLGLGYWLVSAFLAGPAPEEADTGPAVAASDSDEEPWHRVLGVAEDASREQVVAAWRRQIRQCHPDKVAALDAETRRVAELRARRLNAAYTRAPKRRA</sequence>
<name>A0A853JGR4_9GAMM</name>
<organism evidence="3 4">
    <name type="scientific">Luteimonas salinisoli</name>
    <dbReference type="NCBI Taxonomy" id="2752307"/>
    <lineage>
        <taxon>Bacteria</taxon>
        <taxon>Pseudomonadati</taxon>
        <taxon>Pseudomonadota</taxon>
        <taxon>Gammaproteobacteria</taxon>
        <taxon>Lysobacterales</taxon>
        <taxon>Lysobacteraceae</taxon>
        <taxon>Luteimonas</taxon>
    </lineage>
</organism>
<dbReference type="PROSITE" id="PS50076">
    <property type="entry name" value="DNAJ_2"/>
    <property type="match status" value="1"/>
</dbReference>
<dbReference type="InterPro" id="IPR036869">
    <property type="entry name" value="J_dom_sf"/>
</dbReference>
<dbReference type="CDD" id="cd06257">
    <property type="entry name" value="DnaJ"/>
    <property type="match status" value="1"/>
</dbReference>
<dbReference type="EMBL" id="JACCKA010000086">
    <property type="protein sequence ID" value="NZA27757.1"/>
    <property type="molecule type" value="Genomic_DNA"/>
</dbReference>
<accession>A0A853JGR4</accession>
<dbReference type="SUPFAM" id="SSF46565">
    <property type="entry name" value="Chaperone J-domain"/>
    <property type="match status" value="1"/>
</dbReference>
<dbReference type="InterPro" id="IPR001623">
    <property type="entry name" value="DnaJ_domain"/>
</dbReference>
<evidence type="ECO:0000313" key="3">
    <source>
        <dbReference type="EMBL" id="NZA27757.1"/>
    </source>
</evidence>
<reference evidence="3 4" key="1">
    <citation type="submission" date="2020-07" db="EMBL/GenBank/DDBJ databases">
        <title>Luteimonas sp. SJ-92.</title>
        <authorList>
            <person name="Huang X.-X."/>
            <person name="Xu L."/>
            <person name="Sun J.-Q."/>
        </authorList>
    </citation>
    <scope>NUCLEOTIDE SEQUENCE [LARGE SCALE GENOMIC DNA]</scope>
    <source>
        <strain evidence="3 4">SJ-92</strain>
    </source>
</reference>